<dbReference type="RefSeq" id="WP_272003443.1">
    <property type="nucleotide sequence ID" value="NZ_JAQNDN010000019.1"/>
</dbReference>
<sequence>MPASNALTEHVGAIALPSDVVTQVDAALAATKKPLCTPRPDASLLRAKLAAGATTAAELLRSPQTAIGPGDAALVGQLVARVVERRDVVLDGDADVLLDQSVSPRRGHVCVPGSLVVRGDLRVVAPLVVCGDLDVSGMIVDCGPQSVIVVLGDVNCRVLRTTGEVLVYGSLRASGFVWGYYNDNVLEVHGTLAAPVIMADDHAIEAGTIEVVHRPPGRGDWGADIFDMGRAHRHALAALVRDPAVVIDGDVDIEALARLARPWAS</sequence>
<dbReference type="Proteomes" id="UP001217838">
    <property type="component" value="Unassembled WGS sequence"/>
</dbReference>
<proteinExistence type="predicted"/>
<name>A0ABT5BGJ0_9BACT</name>
<reference evidence="1 2" key="1">
    <citation type="submission" date="2022-11" db="EMBL/GenBank/DDBJ databases">
        <title>Minimal conservation of predation-associated metabolite biosynthetic gene clusters underscores biosynthetic potential of Myxococcota including descriptions for ten novel species: Archangium lansinium sp. nov., Myxococcus landrumus sp. nov., Nannocystis bai.</title>
        <authorList>
            <person name="Ahearne A."/>
            <person name="Stevens C."/>
            <person name="Dowd S."/>
        </authorList>
    </citation>
    <scope>NUCLEOTIDE SEQUENCE [LARGE SCALE GENOMIC DNA]</scope>
    <source>
        <strain evidence="1 2">NCELM</strain>
    </source>
</reference>
<evidence type="ECO:0000313" key="1">
    <source>
        <dbReference type="EMBL" id="MDC0672157.1"/>
    </source>
</evidence>
<comment type="caution">
    <text evidence="1">The sequence shown here is derived from an EMBL/GenBank/DDBJ whole genome shotgun (WGS) entry which is preliminary data.</text>
</comment>
<organism evidence="1 2">
    <name type="scientific">Nannocystis radixulma</name>
    <dbReference type="NCBI Taxonomy" id="2995305"/>
    <lineage>
        <taxon>Bacteria</taxon>
        <taxon>Pseudomonadati</taxon>
        <taxon>Myxococcota</taxon>
        <taxon>Polyangia</taxon>
        <taxon>Nannocystales</taxon>
        <taxon>Nannocystaceae</taxon>
        <taxon>Nannocystis</taxon>
    </lineage>
</organism>
<dbReference type="EMBL" id="JAQNDN010000019">
    <property type="protein sequence ID" value="MDC0672157.1"/>
    <property type="molecule type" value="Genomic_DNA"/>
</dbReference>
<accession>A0ABT5BGJ0</accession>
<evidence type="ECO:0000313" key="2">
    <source>
        <dbReference type="Proteomes" id="UP001217838"/>
    </source>
</evidence>
<protein>
    <submittedName>
        <fullName evidence="1">Uncharacterized protein</fullName>
    </submittedName>
</protein>
<keyword evidence="2" id="KW-1185">Reference proteome</keyword>
<gene>
    <name evidence="1" type="ORF">POL58_30700</name>
</gene>